<protein>
    <submittedName>
        <fullName evidence="1">Uncharacterized protein</fullName>
    </submittedName>
</protein>
<evidence type="ECO:0000313" key="2">
    <source>
        <dbReference type="Proteomes" id="UP000053766"/>
    </source>
</evidence>
<reference evidence="1 2" key="1">
    <citation type="submission" date="2013-11" db="EMBL/GenBank/DDBJ databases">
        <title>Draft genome of the bovine lungworm Dictyocaulus viviparus.</title>
        <authorList>
            <person name="Mitreva M."/>
        </authorList>
    </citation>
    <scope>NUCLEOTIDE SEQUENCE [LARGE SCALE GENOMIC DNA]</scope>
    <source>
        <strain evidence="1 2">HannoverDv2000</strain>
    </source>
</reference>
<name>A0A0D8XJ13_DICVI</name>
<accession>A0A0D8XJ13</accession>
<sequence>MELYLSEQNAACYGKSREEGEHSQNVVPRTPQLTVRKHANQCTTSKLLFSIALICNNEKNIFLHLRFLVVPTPDLHHRMISGRSVVWLRDGAMGNEEYKIKGIQILLILVPKGFDMLIYANVKHSWENP</sequence>
<organism evidence="1 2">
    <name type="scientific">Dictyocaulus viviparus</name>
    <name type="common">Bovine lungworm</name>
    <dbReference type="NCBI Taxonomy" id="29172"/>
    <lineage>
        <taxon>Eukaryota</taxon>
        <taxon>Metazoa</taxon>
        <taxon>Ecdysozoa</taxon>
        <taxon>Nematoda</taxon>
        <taxon>Chromadorea</taxon>
        <taxon>Rhabditida</taxon>
        <taxon>Rhabditina</taxon>
        <taxon>Rhabditomorpha</taxon>
        <taxon>Strongyloidea</taxon>
        <taxon>Metastrongylidae</taxon>
        <taxon>Dictyocaulus</taxon>
    </lineage>
</organism>
<gene>
    <name evidence="1" type="ORF">DICVIV_11691</name>
</gene>
<reference evidence="2" key="2">
    <citation type="journal article" date="2016" name="Sci. Rep.">
        <title>Dictyocaulus viviparus genome, variome and transcriptome elucidate lungworm biology and support future intervention.</title>
        <authorList>
            <person name="McNulty S.N."/>
            <person name="Strube C."/>
            <person name="Rosa B.A."/>
            <person name="Martin J.C."/>
            <person name="Tyagi R."/>
            <person name="Choi Y.J."/>
            <person name="Wang Q."/>
            <person name="Hallsworth Pepin K."/>
            <person name="Zhang X."/>
            <person name="Ozersky P."/>
            <person name="Wilson R.K."/>
            <person name="Sternberg P.W."/>
            <person name="Gasser R.B."/>
            <person name="Mitreva M."/>
        </authorList>
    </citation>
    <scope>NUCLEOTIDE SEQUENCE [LARGE SCALE GENOMIC DNA]</scope>
    <source>
        <strain evidence="2">HannoverDv2000</strain>
    </source>
</reference>
<dbReference type="Proteomes" id="UP000053766">
    <property type="component" value="Unassembled WGS sequence"/>
</dbReference>
<evidence type="ECO:0000313" key="1">
    <source>
        <dbReference type="EMBL" id="KJH42316.1"/>
    </source>
</evidence>
<keyword evidence="2" id="KW-1185">Reference proteome</keyword>
<proteinExistence type="predicted"/>
<dbReference type="EMBL" id="KN716680">
    <property type="protein sequence ID" value="KJH42316.1"/>
    <property type="molecule type" value="Genomic_DNA"/>
</dbReference>
<dbReference type="AlphaFoldDB" id="A0A0D8XJ13"/>